<evidence type="ECO:0000256" key="4">
    <source>
        <dbReference type="ARBA" id="ARBA00022540"/>
    </source>
</evidence>
<dbReference type="STRING" id="45357.A0A2V1AY67"/>
<dbReference type="Pfam" id="PF12152">
    <property type="entry name" value="eIF_4G1"/>
    <property type="match status" value="1"/>
</dbReference>
<dbReference type="Pfam" id="PF02854">
    <property type="entry name" value="MIF4G"/>
    <property type="match status" value="1"/>
</dbReference>
<comment type="similarity">
    <text evidence="2">Belongs to the eukaryotic initiation factor 4G family.</text>
</comment>
<dbReference type="InterPro" id="IPR036211">
    <property type="entry name" value="eIF4G_eIF4E-bd_sf"/>
</dbReference>
<evidence type="ECO:0000256" key="8">
    <source>
        <dbReference type="SAM" id="MobiDB-lite"/>
    </source>
</evidence>
<proteinExistence type="inferred from homology"/>
<gene>
    <name evidence="10" type="ORF">CXQ85_005273</name>
</gene>
<reference evidence="10 11" key="1">
    <citation type="submission" date="2017-12" db="EMBL/GenBank/DDBJ databases">
        <title>Genome Sequence of a Multidrug-Resistant Candida haemulonii Isolate from a Patient with Chronic Leg Ulcers in Israel.</title>
        <authorList>
            <person name="Chow N.A."/>
            <person name="Gade L."/>
            <person name="Batra D."/>
            <person name="Rowe L.A."/>
            <person name="Ben-Ami R."/>
            <person name="Loparev V.N."/>
            <person name="Litvintseva A.P."/>
        </authorList>
    </citation>
    <scope>NUCLEOTIDE SEQUENCE [LARGE SCALE GENOMIC DNA]</scope>
    <source>
        <strain evidence="10 11">B11899</strain>
    </source>
</reference>
<evidence type="ECO:0000313" key="10">
    <source>
        <dbReference type="EMBL" id="PVH22699.1"/>
    </source>
</evidence>
<dbReference type="SMART" id="SM00543">
    <property type="entry name" value="MIF4G"/>
    <property type="match status" value="1"/>
</dbReference>
<feature type="region of interest" description="Disordered" evidence="8">
    <location>
        <begin position="187"/>
        <end position="207"/>
    </location>
</feature>
<keyword evidence="6" id="KW-0694">RNA-binding</keyword>
<evidence type="ECO:0000256" key="7">
    <source>
        <dbReference type="ARBA" id="ARBA00022917"/>
    </source>
</evidence>
<comment type="subcellular location">
    <subcellularLocation>
        <location evidence="1">Cytoplasm</location>
    </subcellularLocation>
</comment>
<evidence type="ECO:0000256" key="2">
    <source>
        <dbReference type="ARBA" id="ARBA00005775"/>
    </source>
</evidence>
<dbReference type="AlphaFoldDB" id="A0A2V1AY67"/>
<feature type="domain" description="MIF4G" evidence="9">
    <location>
        <begin position="390"/>
        <end position="629"/>
    </location>
</feature>
<dbReference type="PANTHER" id="PTHR23253">
    <property type="entry name" value="EUKARYOTIC TRANSLATION INITIATION FACTOR 4 GAMMA"/>
    <property type="match status" value="1"/>
</dbReference>
<evidence type="ECO:0000259" key="9">
    <source>
        <dbReference type="SMART" id="SM00543"/>
    </source>
</evidence>
<evidence type="ECO:0000313" key="11">
    <source>
        <dbReference type="Proteomes" id="UP000244309"/>
    </source>
</evidence>
<dbReference type="EMBL" id="PKFO01000008">
    <property type="protein sequence ID" value="PVH22699.1"/>
    <property type="molecule type" value="Genomic_DNA"/>
</dbReference>
<dbReference type="OrthoDB" id="514777at2759"/>
<sequence length="735" mass="81635">MTESIQFDTYQGPANMYNFYPSYNPSADALTPGTTYYSSDQKYYYSHSSSEKIPVSESKTNISFVPAALAAKKTPAVEEFKRKIHEKAREYKKKKEQEAKVKKASSTKAVKAVKPAKVAKVIEAVEAAIAVTAAPEEPAKTEAPKVVPEEKAPVTEPTVVEPVAEALPVETPIEAPTMETIGVPATTETGPSEAVSNAAPAEQKDTVEEKVEETTGEDESMEKAVDLSSFFDRLSKCKTIEDPFTFPYPYPQAGVDARLKAGEKKHRYDTQFLLQFQESVVYPADDAWKEKLEGLGMVATKESIPSGPRHDNTQVRKTYKFERRSPKEETPKDNSVKIPVEKEETPAKPVEDVKPLVPSANRWVPRSRQKTNQVKTAPDGTVLLDKEDVERKVKSALNKLTLEMFEPVSNQMLDIAKQSCHEEDAATLKQVISLTFAKACDEPHWSTVYSKFCAKMVKDIPDDIKDVGIPTKTGEPTVGGALARRLLLRTCQTEYEKGWVDKLPTNPDGSALEPEMMSDEYYAMAAAKRRGLGLLKFIGNLYISNLLNDKVILHCLRDQSKNVTDPSEDSLENLAQLIKTVGPRFEACQRNKAALNVVFDNVQSILDNCKLSSRIKFMLMDLQDLKKSNWKSLKQEAGPKTIKEIHDEAELKKMEKNKAAEKKRGSSYGGSNYTRGGAPVKKLRAPTRESRDFQTMPKSNRRTPDSGASRSPPRKRTKGTGFMATNIFAALGGDE</sequence>
<dbReference type="GO" id="GO:0003729">
    <property type="term" value="F:mRNA binding"/>
    <property type="evidence" value="ECO:0007669"/>
    <property type="project" value="TreeGrafter"/>
</dbReference>
<feature type="region of interest" description="Disordered" evidence="8">
    <location>
        <begin position="321"/>
        <end position="350"/>
    </location>
</feature>
<dbReference type="GO" id="GO:0016281">
    <property type="term" value="C:eukaryotic translation initiation factor 4F complex"/>
    <property type="evidence" value="ECO:0007669"/>
    <property type="project" value="TreeGrafter"/>
</dbReference>
<dbReference type="GO" id="GO:0010494">
    <property type="term" value="C:cytoplasmic stress granule"/>
    <property type="evidence" value="ECO:0007669"/>
    <property type="project" value="UniProtKB-ARBA"/>
</dbReference>
<feature type="region of interest" description="Disordered" evidence="8">
    <location>
        <begin position="655"/>
        <end position="735"/>
    </location>
</feature>
<keyword evidence="11" id="KW-1185">Reference proteome</keyword>
<protein>
    <recommendedName>
        <fullName evidence="9">MIF4G domain-containing protein</fullName>
    </recommendedName>
</protein>
<evidence type="ECO:0000256" key="3">
    <source>
        <dbReference type="ARBA" id="ARBA00022490"/>
    </source>
</evidence>
<keyword evidence="7" id="KW-0648">Protein biosynthesis</keyword>
<dbReference type="InterPro" id="IPR003890">
    <property type="entry name" value="MIF4G-like_typ-3"/>
</dbReference>
<dbReference type="GO" id="GO:0003743">
    <property type="term" value="F:translation initiation factor activity"/>
    <property type="evidence" value="ECO:0007669"/>
    <property type="project" value="UniProtKB-KW"/>
</dbReference>
<dbReference type="FunFam" id="1.25.40.180:FF:000020">
    <property type="entry name" value="Eukaryotic translation initiation factor subunit"/>
    <property type="match status" value="1"/>
</dbReference>
<organism evidence="10 11">
    <name type="scientific">Candidozyma haemuli</name>
    <dbReference type="NCBI Taxonomy" id="45357"/>
    <lineage>
        <taxon>Eukaryota</taxon>
        <taxon>Fungi</taxon>
        <taxon>Dikarya</taxon>
        <taxon>Ascomycota</taxon>
        <taxon>Saccharomycotina</taxon>
        <taxon>Pichiomycetes</taxon>
        <taxon>Metschnikowiaceae</taxon>
        <taxon>Candidozyma</taxon>
    </lineage>
</organism>
<accession>A0A2V1AY67</accession>
<comment type="caution">
    <text evidence="10">The sequence shown here is derived from an EMBL/GenBank/DDBJ whole genome shotgun (WGS) entry which is preliminary data.</text>
</comment>
<evidence type="ECO:0000256" key="5">
    <source>
        <dbReference type="ARBA" id="ARBA00022553"/>
    </source>
</evidence>
<dbReference type="RefSeq" id="XP_025343639.1">
    <property type="nucleotide sequence ID" value="XM_025488872.1"/>
</dbReference>
<dbReference type="InterPro" id="IPR016024">
    <property type="entry name" value="ARM-type_fold"/>
</dbReference>
<dbReference type="Gene3D" id="1.25.40.180">
    <property type="match status" value="1"/>
</dbReference>
<keyword evidence="3" id="KW-0963">Cytoplasm</keyword>
<feature type="compositionally biased region" description="Basic and acidic residues" evidence="8">
    <location>
        <begin position="655"/>
        <end position="664"/>
    </location>
</feature>
<evidence type="ECO:0000256" key="6">
    <source>
        <dbReference type="ARBA" id="ARBA00022884"/>
    </source>
</evidence>
<dbReference type="PANTHER" id="PTHR23253:SF9">
    <property type="entry name" value="EUKARYOTIC TRANSLATION INITIATION FACTOR 4 GAMMA 2"/>
    <property type="match status" value="1"/>
</dbReference>
<dbReference type="InterPro" id="IPR022745">
    <property type="entry name" value="eIF4G1_eIF4E-bd"/>
</dbReference>
<dbReference type="GeneID" id="37010603"/>
<dbReference type="SUPFAM" id="SSF48371">
    <property type="entry name" value="ARM repeat"/>
    <property type="match status" value="1"/>
</dbReference>
<dbReference type="SUPFAM" id="SSF101489">
    <property type="entry name" value="Eukaryotic initiation factor 4f subunit eIF4g, eIF4e-binding domain"/>
    <property type="match status" value="1"/>
</dbReference>
<name>A0A2V1AY67_9ASCO</name>
<dbReference type="VEuPathDB" id="FungiDB:CXQ85_005273"/>
<keyword evidence="4" id="KW-0396">Initiation factor</keyword>
<evidence type="ECO:0000256" key="1">
    <source>
        <dbReference type="ARBA" id="ARBA00004496"/>
    </source>
</evidence>
<dbReference type="Proteomes" id="UP000244309">
    <property type="component" value="Unassembled WGS sequence"/>
</dbReference>
<keyword evidence="5" id="KW-0597">Phosphoprotein</keyword>
<dbReference type="Gene3D" id="1.20.970.30">
    <property type="entry name" value="eIF4G, eIF4E-binding domain"/>
    <property type="match status" value="1"/>
</dbReference>